<accession>A0A3N0F4X7</accession>
<keyword evidence="11" id="KW-0133">Cell shape</keyword>
<evidence type="ECO:0000256" key="1">
    <source>
        <dbReference type="ARBA" id="ARBA00004236"/>
    </source>
</evidence>
<keyword evidence="13 19" id="KW-0472">Membrane</keyword>
<keyword evidence="7" id="KW-0645">Protease</keyword>
<comment type="caution">
    <text evidence="22">The sequence shown here is derived from an EMBL/GenBank/DDBJ whole genome shotgun (WGS) entry which is preliminary data.</text>
</comment>
<dbReference type="SUPFAM" id="SSF53955">
    <property type="entry name" value="Lysozyme-like"/>
    <property type="match status" value="1"/>
</dbReference>
<evidence type="ECO:0000256" key="3">
    <source>
        <dbReference type="ARBA" id="ARBA00007090"/>
    </source>
</evidence>
<protein>
    <submittedName>
        <fullName evidence="22">Penicillin-binding protein</fullName>
    </submittedName>
</protein>
<keyword evidence="5" id="KW-1003">Cell membrane</keyword>
<comment type="pathway">
    <text evidence="2">Cell wall biogenesis; peptidoglycan biosynthesis.</text>
</comment>
<reference evidence="22 23" key="1">
    <citation type="submission" date="2018-10" db="EMBL/GenBank/DDBJ databases">
        <title>Sinomicrobium pectinilyticum sp. nov., a pectinase-producing bacterium isolated from alkaline and saline soil, and emended description of the genus Sinomicrobium.</title>
        <authorList>
            <person name="Cheng B."/>
            <person name="Li C."/>
            <person name="Lai Q."/>
            <person name="Du M."/>
            <person name="Shao Z."/>
            <person name="Xu P."/>
            <person name="Yang C."/>
        </authorList>
    </citation>
    <scope>NUCLEOTIDE SEQUENCE [LARGE SCALE GENOMIC DNA]</scope>
    <source>
        <strain evidence="22 23">5DNS001</strain>
    </source>
</reference>
<dbReference type="SUPFAM" id="SSF56601">
    <property type="entry name" value="beta-lactamase/transpeptidase-like"/>
    <property type="match status" value="1"/>
</dbReference>
<dbReference type="GO" id="GO:0006508">
    <property type="term" value="P:proteolysis"/>
    <property type="evidence" value="ECO:0007669"/>
    <property type="project" value="UniProtKB-KW"/>
</dbReference>
<name>A0A3N0F4X7_SINP1</name>
<dbReference type="GO" id="GO:0009002">
    <property type="term" value="F:serine-type D-Ala-D-Ala carboxypeptidase activity"/>
    <property type="evidence" value="ECO:0007669"/>
    <property type="project" value="UniProtKB-EC"/>
</dbReference>
<proteinExistence type="inferred from homology"/>
<dbReference type="Proteomes" id="UP000267469">
    <property type="component" value="Unassembled WGS sequence"/>
</dbReference>
<dbReference type="OrthoDB" id="9766909at2"/>
<dbReference type="GO" id="GO:0008658">
    <property type="term" value="F:penicillin binding"/>
    <property type="evidence" value="ECO:0007669"/>
    <property type="project" value="InterPro"/>
</dbReference>
<evidence type="ECO:0000256" key="6">
    <source>
        <dbReference type="ARBA" id="ARBA00022645"/>
    </source>
</evidence>
<evidence type="ECO:0000256" key="11">
    <source>
        <dbReference type="ARBA" id="ARBA00022960"/>
    </source>
</evidence>
<evidence type="ECO:0000256" key="15">
    <source>
        <dbReference type="ARBA" id="ARBA00023316"/>
    </source>
</evidence>
<dbReference type="Gene3D" id="1.10.3810.10">
    <property type="entry name" value="Biosynthetic peptidoglycan transglycosylase-like"/>
    <property type="match status" value="1"/>
</dbReference>
<evidence type="ECO:0000256" key="18">
    <source>
        <dbReference type="SAM" id="MobiDB-lite"/>
    </source>
</evidence>
<evidence type="ECO:0000256" key="9">
    <source>
        <dbReference type="ARBA" id="ARBA00022679"/>
    </source>
</evidence>
<keyword evidence="23" id="KW-1185">Reference proteome</keyword>
<dbReference type="RefSeq" id="WP_123214023.1">
    <property type="nucleotide sequence ID" value="NZ_RJTM01000002.1"/>
</dbReference>
<dbReference type="GO" id="GO:0071555">
    <property type="term" value="P:cell wall organization"/>
    <property type="evidence" value="ECO:0007669"/>
    <property type="project" value="UniProtKB-KW"/>
</dbReference>
<dbReference type="AlphaFoldDB" id="A0A3N0F4X7"/>
<sequence>MRKIKSKWLRWSLLVIGGLILAFLLFYWSIYFGLWGHIPDRKELEEIVQAEASEVYGQEEELIGKYYMFDRQSIAYEDIPENMIDALIATEDFRFYDHNGIDYRSFFRVFFKSILLRDDSSGGGSTITQQLAKNLYKRKNYGRLGIAVNKLREMIIARRIEKVYDKKEILALYLNTVPFSDNTYGIESASYKFFGKRARLLSVDEAATLAGMLKANYYYNPRLFPEKSMERRNTVLHQMVKYDYLDKEVYDSLKTVPTELRYTAYSHDEGIAPYFREQVKKEVESWCKTNPDSEGKTYDIYRDGLRIFTTLDAKMQSLAEEAMKEHLSKLQQQFEKSYGKRAPWMANARIKEEAVKRSQPYLSLKQQGWDEKKIMDSLNKPRKIELFDWEENTIANRSTIDSIVHYLKFLNTGMISIDPHTGAIRTWIGGINYKHFKYDHVRQSKRQVGSTFKPIVYTTALENGLYPCSYFSPKKVVYEEYDGWSPSNATDKEEEEFINYSLKYALSRSINTIAVKVLDYAGISNTIAMAKRMGIVSPLPEVPSLALGTAGISVEEMAGAYAAYVNKSRPVKPFFITRIEDNEGNVLVEFEPEQTARPAFSEHTRQVMLEMMKATVNEGTASRIRYSYKLQNAIAGKTGTTQSNKDGWFVGITPNLVTVTWVGADDHRIGFRSTSMGQGANSALPVFAKFMQKMSRDTTYNTYTAARFPATSASVLEELNCDNIREDTFLEKIFGNPDEVRKKEIRENRKKAKKKKKKEGFFKRLFGGKKRNRD</sequence>
<keyword evidence="19" id="KW-1133">Transmembrane helix</keyword>
<comment type="similarity">
    <text evidence="4">In the N-terminal section; belongs to the glycosyltransferase 51 family.</text>
</comment>
<keyword evidence="12" id="KW-0573">Peptidoglycan synthesis</keyword>
<evidence type="ECO:0000256" key="4">
    <source>
        <dbReference type="ARBA" id="ARBA00007739"/>
    </source>
</evidence>
<dbReference type="GO" id="GO:0009252">
    <property type="term" value="P:peptidoglycan biosynthetic process"/>
    <property type="evidence" value="ECO:0007669"/>
    <property type="project" value="UniProtKB-KW"/>
</dbReference>
<keyword evidence="6" id="KW-0121">Carboxypeptidase</keyword>
<keyword evidence="19" id="KW-0812">Transmembrane</keyword>
<evidence type="ECO:0000256" key="16">
    <source>
        <dbReference type="ARBA" id="ARBA00034000"/>
    </source>
</evidence>
<dbReference type="InterPro" id="IPR023346">
    <property type="entry name" value="Lysozyme-like_dom_sf"/>
</dbReference>
<evidence type="ECO:0000259" key="20">
    <source>
        <dbReference type="Pfam" id="PF00905"/>
    </source>
</evidence>
<dbReference type="InterPro" id="IPR036950">
    <property type="entry name" value="PBP_transglycosylase"/>
</dbReference>
<dbReference type="GO" id="GO:0005886">
    <property type="term" value="C:plasma membrane"/>
    <property type="evidence" value="ECO:0007669"/>
    <property type="project" value="UniProtKB-SubCell"/>
</dbReference>
<dbReference type="InterPro" id="IPR012338">
    <property type="entry name" value="Beta-lactam/transpept-like"/>
</dbReference>
<evidence type="ECO:0000256" key="17">
    <source>
        <dbReference type="ARBA" id="ARBA00049902"/>
    </source>
</evidence>
<dbReference type="Pfam" id="PF00905">
    <property type="entry name" value="Transpeptidase"/>
    <property type="match status" value="1"/>
</dbReference>
<dbReference type="GO" id="GO:0008360">
    <property type="term" value="P:regulation of cell shape"/>
    <property type="evidence" value="ECO:0007669"/>
    <property type="project" value="UniProtKB-KW"/>
</dbReference>
<comment type="subcellular location">
    <subcellularLocation>
        <location evidence="1">Cell membrane</location>
    </subcellularLocation>
</comment>
<feature type="domain" description="Penicillin-binding protein transpeptidase" evidence="20">
    <location>
        <begin position="417"/>
        <end position="655"/>
    </location>
</feature>
<feature type="region of interest" description="Disordered" evidence="18">
    <location>
        <begin position="744"/>
        <end position="774"/>
    </location>
</feature>
<evidence type="ECO:0000256" key="8">
    <source>
        <dbReference type="ARBA" id="ARBA00022676"/>
    </source>
</evidence>
<keyword evidence="8" id="KW-0328">Glycosyltransferase</keyword>
<feature type="compositionally biased region" description="Basic residues" evidence="18">
    <location>
        <begin position="748"/>
        <end position="758"/>
    </location>
</feature>
<feature type="domain" description="Glycosyl transferase family 51" evidence="21">
    <location>
        <begin position="63"/>
        <end position="239"/>
    </location>
</feature>
<gene>
    <name evidence="22" type="ORF">ED312_00470</name>
</gene>
<dbReference type="PANTHER" id="PTHR32282:SF11">
    <property type="entry name" value="PENICILLIN-BINDING PROTEIN 1B"/>
    <property type="match status" value="1"/>
</dbReference>
<dbReference type="PANTHER" id="PTHR32282">
    <property type="entry name" value="BINDING PROTEIN TRANSPEPTIDASE, PUTATIVE-RELATED"/>
    <property type="match status" value="1"/>
</dbReference>
<keyword evidence="9" id="KW-0808">Transferase</keyword>
<evidence type="ECO:0000256" key="13">
    <source>
        <dbReference type="ARBA" id="ARBA00023136"/>
    </source>
</evidence>
<comment type="catalytic activity">
    <reaction evidence="17">
        <text>[GlcNAc-(1-&gt;4)-Mur2Ac(oyl-L-Ala-gamma-D-Glu-L-Lys-D-Ala-D-Ala)](n)-di-trans,octa-cis-undecaprenyl diphosphate + beta-D-GlcNAc-(1-&gt;4)-Mur2Ac(oyl-L-Ala-gamma-D-Glu-L-Lys-D-Ala-D-Ala)-di-trans,octa-cis-undecaprenyl diphosphate = [GlcNAc-(1-&gt;4)-Mur2Ac(oyl-L-Ala-gamma-D-Glu-L-Lys-D-Ala-D-Ala)](n+1)-di-trans,octa-cis-undecaprenyl diphosphate + di-trans,octa-cis-undecaprenyl diphosphate + H(+)</text>
        <dbReference type="Rhea" id="RHEA:23708"/>
        <dbReference type="Rhea" id="RHEA-COMP:9602"/>
        <dbReference type="Rhea" id="RHEA-COMP:9603"/>
        <dbReference type="ChEBI" id="CHEBI:15378"/>
        <dbReference type="ChEBI" id="CHEBI:58405"/>
        <dbReference type="ChEBI" id="CHEBI:60033"/>
        <dbReference type="ChEBI" id="CHEBI:78435"/>
        <dbReference type="EC" id="2.4.99.28"/>
    </reaction>
</comment>
<organism evidence="22 23">
    <name type="scientific">Sinomicrobium pectinilyticum</name>
    <dbReference type="NCBI Taxonomy" id="1084421"/>
    <lineage>
        <taxon>Bacteria</taxon>
        <taxon>Pseudomonadati</taxon>
        <taxon>Bacteroidota</taxon>
        <taxon>Flavobacteriia</taxon>
        <taxon>Flavobacteriales</taxon>
        <taxon>Flavobacteriaceae</taxon>
        <taxon>Sinomicrobium</taxon>
    </lineage>
</organism>
<evidence type="ECO:0000256" key="12">
    <source>
        <dbReference type="ARBA" id="ARBA00022984"/>
    </source>
</evidence>
<comment type="similarity">
    <text evidence="3">In the C-terminal section; belongs to the transpeptidase family.</text>
</comment>
<evidence type="ECO:0000256" key="19">
    <source>
        <dbReference type="SAM" id="Phobius"/>
    </source>
</evidence>
<dbReference type="InterPro" id="IPR001460">
    <property type="entry name" value="PCN-bd_Tpept"/>
</dbReference>
<keyword evidence="14" id="KW-0511">Multifunctional enzyme</keyword>
<dbReference type="InterPro" id="IPR050396">
    <property type="entry name" value="Glycosyltr_51/Transpeptidase"/>
</dbReference>
<dbReference type="Gene3D" id="3.40.710.10">
    <property type="entry name" value="DD-peptidase/beta-lactamase superfamily"/>
    <property type="match status" value="2"/>
</dbReference>
<evidence type="ECO:0000256" key="10">
    <source>
        <dbReference type="ARBA" id="ARBA00022801"/>
    </source>
</evidence>
<evidence type="ECO:0000256" key="2">
    <source>
        <dbReference type="ARBA" id="ARBA00004752"/>
    </source>
</evidence>
<dbReference type="EMBL" id="RJTM01000002">
    <property type="protein sequence ID" value="RNL95111.1"/>
    <property type="molecule type" value="Genomic_DNA"/>
</dbReference>
<keyword evidence="10" id="KW-0378">Hydrolase</keyword>
<dbReference type="InterPro" id="IPR001264">
    <property type="entry name" value="Glyco_trans_51"/>
</dbReference>
<evidence type="ECO:0000256" key="14">
    <source>
        <dbReference type="ARBA" id="ARBA00023268"/>
    </source>
</evidence>
<feature type="transmembrane region" description="Helical" evidence="19">
    <location>
        <begin position="12"/>
        <end position="35"/>
    </location>
</feature>
<keyword evidence="15" id="KW-0961">Cell wall biogenesis/degradation</keyword>
<evidence type="ECO:0000259" key="21">
    <source>
        <dbReference type="Pfam" id="PF00912"/>
    </source>
</evidence>
<evidence type="ECO:0000256" key="7">
    <source>
        <dbReference type="ARBA" id="ARBA00022670"/>
    </source>
</evidence>
<dbReference type="Pfam" id="PF00912">
    <property type="entry name" value="Transgly"/>
    <property type="match status" value="1"/>
</dbReference>
<evidence type="ECO:0000313" key="22">
    <source>
        <dbReference type="EMBL" id="RNL95111.1"/>
    </source>
</evidence>
<evidence type="ECO:0000313" key="23">
    <source>
        <dbReference type="Proteomes" id="UP000267469"/>
    </source>
</evidence>
<evidence type="ECO:0000256" key="5">
    <source>
        <dbReference type="ARBA" id="ARBA00022475"/>
    </source>
</evidence>
<dbReference type="GO" id="GO:0008955">
    <property type="term" value="F:peptidoglycan glycosyltransferase activity"/>
    <property type="evidence" value="ECO:0007669"/>
    <property type="project" value="UniProtKB-EC"/>
</dbReference>
<dbReference type="GO" id="GO:0030288">
    <property type="term" value="C:outer membrane-bounded periplasmic space"/>
    <property type="evidence" value="ECO:0007669"/>
    <property type="project" value="TreeGrafter"/>
</dbReference>
<comment type="catalytic activity">
    <reaction evidence="16">
        <text>Preferential cleavage: (Ac)2-L-Lys-D-Ala-|-D-Ala. Also transpeptidation of peptidyl-alanyl moieties that are N-acyl substituents of D-alanine.</text>
        <dbReference type="EC" id="3.4.16.4"/>
    </reaction>
</comment>